<evidence type="ECO:0000313" key="5">
    <source>
        <dbReference type="EMBL" id="QKJ67905.1"/>
    </source>
</evidence>
<evidence type="ECO:0000259" key="4">
    <source>
        <dbReference type="SMART" id="SM00771"/>
    </source>
</evidence>
<feature type="transmembrane region" description="Helical" evidence="3">
    <location>
        <begin position="6"/>
        <end position="25"/>
    </location>
</feature>
<evidence type="ECO:0000256" key="1">
    <source>
        <dbReference type="RuleBase" id="RU003612"/>
    </source>
</evidence>
<organism evidence="5 6">
    <name type="scientific">Deefgea piscis</name>
    <dbReference type="NCBI Taxonomy" id="2739061"/>
    <lineage>
        <taxon>Bacteria</taxon>
        <taxon>Pseudomonadati</taxon>
        <taxon>Pseudomonadota</taxon>
        <taxon>Betaproteobacteria</taxon>
        <taxon>Neisseriales</taxon>
        <taxon>Chitinibacteraceae</taxon>
        <taxon>Deefgea</taxon>
    </lineage>
</organism>
<feature type="domain" description="ZipA C-terminal FtsZ-binding" evidence="4">
    <location>
        <begin position="293"/>
        <end position="413"/>
    </location>
</feature>
<keyword evidence="1 5" id="KW-0132">Cell division</keyword>
<keyword evidence="3" id="KW-1133">Transmembrane helix</keyword>
<proteinExistence type="inferred from homology"/>
<dbReference type="Gene3D" id="3.30.1400.10">
    <property type="entry name" value="ZipA, C-terminal FtsZ-binding domain"/>
    <property type="match status" value="1"/>
</dbReference>
<dbReference type="GO" id="GO:0090529">
    <property type="term" value="P:cell septum assembly"/>
    <property type="evidence" value="ECO:0007669"/>
    <property type="project" value="InterPro"/>
</dbReference>
<dbReference type="SUPFAM" id="SSF64383">
    <property type="entry name" value="Cell-division protein ZipA, C-terminal domain"/>
    <property type="match status" value="1"/>
</dbReference>
<keyword evidence="1" id="KW-0131">Cell cycle</keyword>
<dbReference type="Proteomes" id="UP000504844">
    <property type="component" value="Chromosome"/>
</dbReference>
<dbReference type="Pfam" id="PF04354">
    <property type="entry name" value="ZipA_C"/>
    <property type="match status" value="1"/>
</dbReference>
<comment type="similarity">
    <text evidence="1">Belongs to the ZipA family.</text>
</comment>
<dbReference type="EMBL" id="CP054143">
    <property type="protein sequence ID" value="QKJ67905.1"/>
    <property type="molecule type" value="Genomic_DNA"/>
</dbReference>
<dbReference type="InterPro" id="IPR007449">
    <property type="entry name" value="ZipA_FtsZ-bd_C"/>
</dbReference>
<evidence type="ECO:0000256" key="2">
    <source>
        <dbReference type="RuleBase" id="RU003613"/>
    </source>
</evidence>
<dbReference type="GO" id="GO:0005886">
    <property type="term" value="C:plasma membrane"/>
    <property type="evidence" value="ECO:0007669"/>
    <property type="project" value="UniProtKB-SubCell"/>
</dbReference>
<comment type="function">
    <text evidence="1">Essential cell division protein that stabilizes the FtsZ protofilaments by cross-linking them and that serves as a cytoplasmic membrane anchor for the Z ring. Also required for the recruitment to the septal ring of downstream cell division proteins.</text>
</comment>
<sequence>MTELQIYSLVGAGGIVAAVYGFNWWQEYRFRQQANKAFARNQPDVLLNTPKNMVRKGDGQRLEPILEPTLAAESAPLYDENRLDQAEYDVPDLSEAQLSATGKSTLSDDMPDDIPEMPPAYRSMYTPPAPVEPIAPAYTEPTFSPPPPVAPAAPVAPAVAAAQAQQQEVVDEVVLAGSLLDPALDFIAEVHAPDAISASEVPPFPANKRIQVLGLNQNKQWEMLNSTTRGRFKELRIGLQMADRQGALTQESLNAFCMGVQQFADALDASVTFPQRAAKLNLAAELDEFCASVDVLIGLNIPAGSRPLPMEKVRILAEQAGLVRNHADGTFQYRSDSGKTLFVLANQDQTPLMSTSQGLTLLFDVPRVAGGLAVFDYLADFAQNLATALHCDLVDDNQKPLNAASLANIRKQLSGLYASMDDRGIAPGSMAALRLFA</sequence>
<keyword evidence="2 3" id="KW-0472">Membrane</keyword>
<evidence type="ECO:0000256" key="3">
    <source>
        <dbReference type="SAM" id="Phobius"/>
    </source>
</evidence>
<dbReference type="KEGG" id="dee:HQN60_14900"/>
<accession>A0A6M8SRT7</accession>
<dbReference type="RefSeq" id="WP_173534406.1">
    <property type="nucleotide sequence ID" value="NZ_CP054143.1"/>
</dbReference>
<comment type="subcellular location">
    <subcellularLocation>
        <location evidence="2">Cell inner membrane</location>
        <topology evidence="2">Single-pass type I membrane protein</topology>
    </subcellularLocation>
</comment>
<dbReference type="SMART" id="SM00771">
    <property type="entry name" value="ZipA_C"/>
    <property type="match status" value="1"/>
</dbReference>
<keyword evidence="6" id="KW-1185">Reference proteome</keyword>
<name>A0A6M8SRT7_9NEIS</name>
<keyword evidence="2" id="KW-1003">Cell membrane</keyword>
<protein>
    <recommendedName>
        <fullName evidence="1">Cell division protein ZipA</fullName>
    </recommendedName>
</protein>
<dbReference type="AlphaFoldDB" id="A0A6M8SRT7"/>
<dbReference type="InterPro" id="IPR036765">
    <property type="entry name" value="ZipA_FtsZ-bd_C_sf"/>
</dbReference>
<keyword evidence="2" id="KW-0997">Cell inner membrane</keyword>
<keyword evidence="2 3" id="KW-0812">Transmembrane</keyword>
<reference evidence="5 6" key="1">
    <citation type="submission" date="2020-05" db="EMBL/GenBank/DDBJ databases">
        <title>Complete genome sequence of Deefgea sp. D17.</title>
        <authorList>
            <person name="Bae J.-W."/>
            <person name="Han J.E."/>
        </authorList>
    </citation>
    <scope>NUCLEOTIDE SEQUENCE [LARGE SCALE GENOMIC DNA]</scope>
    <source>
        <strain evidence="5 6">D17</strain>
    </source>
</reference>
<gene>
    <name evidence="5" type="ORF">HQN60_14900</name>
</gene>
<evidence type="ECO:0000313" key="6">
    <source>
        <dbReference type="Proteomes" id="UP000504844"/>
    </source>
</evidence>